<dbReference type="HOGENOM" id="CLU_3336401_0_0_1"/>
<feature type="transmembrane region" description="Helical" evidence="1">
    <location>
        <begin position="6"/>
        <end position="22"/>
    </location>
</feature>
<keyword evidence="1" id="KW-1133">Transmembrane helix</keyword>
<evidence type="ECO:0000313" key="2">
    <source>
        <dbReference type="EnsemblPlants" id="ONIVA06G30880.1"/>
    </source>
</evidence>
<sequence length="38" mass="4399">MVLFSWVCVILGMVMMTILMVMDTSMRVHRRLIKPTAS</sequence>
<dbReference type="Gramene" id="ONIVA06G30880.1">
    <property type="protein sequence ID" value="ONIVA06G30880.1"/>
    <property type="gene ID" value="ONIVA06G30880"/>
</dbReference>
<keyword evidence="3" id="KW-1185">Reference proteome</keyword>
<reference evidence="2" key="1">
    <citation type="submission" date="2015-04" db="UniProtKB">
        <authorList>
            <consortium name="EnsemblPlants"/>
        </authorList>
    </citation>
    <scope>IDENTIFICATION</scope>
    <source>
        <strain evidence="2">SL10</strain>
    </source>
</reference>
<keyword evidence="1" id="KW-0472">Membrane</keyword>
<dbReference type="AlphaFoldDB" id="A0A0E0HVQ7"/>
<dbReference type="EnsemblPlants" id="ONIVA06G30880.1">
    <property type="protein sequence ID" value="ONIVA06G30880.1"/>
    <property type="gene ID" value="ONIVA06G30880"/>
</dbReference>
<proteinExistence type="predicted"/>
<keyword evidence="1" id="KW-0812">Transmembrane</keyword>
<reference evidence="2" key="2">
    <citation type="submission" date="2018-04" db="EMBL/GenBank/DDBJ databases">
        <title>OnivRS2 (Oryza nivara Reference Sequence Version 2).</title>
        <authorList>
            <person name="Zhang J."/>
            <person name="Kudrna D."/>
            <person name="Lee S."/>
            <person name="Talag J."/>
            <person name="Rajasekar S."/>
            <person name="Welchert J."/>
            <person name="Hsing Y.-I."/>
            <person name="Wing R.A."/>
        </authorList>
    </citation>
    <scope>NUCLEOTIDE SEQUENCE [LARGE SCALE GENOMIC DNA]</scope>
    <source>
        <strain evidence="2">SL10</strain>
    </source>
</reference>
<name>A0A0E0HVQ7_ORYNI</name>
<evidence type="ECO:0000313" key="3">
    <source>
        <dbReference type="Proteomes" id="UP000006591"/>
    </source>
</evidence>
<dbReference type="Proteomes" id="UP000006591">
    <property type="component" value="Chromosome 6"/>
</dbReference>
<evidence type="ECO:0000256" key="1">
    <source>
        <dbReference type="SAM" id="Phobius"/>
    </source>
</evidence>
<accession>A0A0E0HVQ7</accession>
<organism evidence="2">
    <name type="scientific">Oryza nivara</name>
    <name type="common">Indian wild rice</name>
    <name type="synonym">Oryza sativa f. spontanea</name>
    <dbReference type="NCBI Taxonomy" id="4536"/>
    <lineage>
        <taxon>Eukaryota</taxon>
        <taxon>Viridiplantae</taxon>
        <taxon>Streptophyta</taxon>
        <taxon>Embryophyta</taxon>
        <taxon>Tracheophyta</taxon>
        <taxon>Spermatophyta</taxon>
        <taxon>Magnoliopsida</taxon>
        <taxon>Liliopsida</taxon>
        <taxon>Poales</taxon>
        <taxon>Poaceae</taxon>
        <taxon>BOP clade</taxon>
        <taxon>Oryzoideae</taxon>
        <taxon>Oryzeae</taxon>
        <taxon>Oryzinae</taxon>
        <taxon>Oryza</taxon>
    </lineage>
</organism>
<protein>
    <submittedName>
        <fullName evidence="2">Uncharacterized protein</fullName>
    </submittedName>
</protein>